<feature type="region of interest" description="Disordered" evidence="1">
    <location>
        <begin position="157"/>
        <end position="183"/>
    </location>
</feature>
<keyword evidence="2" id="KW-1133">Transmembrane helix</keyword>
<feature type="compositionally biased region" description="Basic and acidic residues" evidence="1">
    <location>
        <begin position="248"/>
        <end position="260"/>
    </location>
</feature>
<evidence type="ECO:0000256" key="1">
    <source>
        <dbReference type="SAM" id="MobiDB-lite"/>
    </source>
</evidence>
<proteinExistence type="predicted"/>
<keyword evidence="2" id="KW-0472">Membrane</keyword>
<evidence type="ECO:0000256" key="2">
    <source>
        <dbReference type="SAM" id="Phobius"/>
    </source>
</evidence>
<name>A0A1H9CI46_9ACTN</name>
<feature type="transmembrane region" description="Helical" evidence="2">
    <location>
        <begin position="21"/>
        <end position="45"/>
    </location>
</feature>
<evidence type="ECO:0008006" key="5">
    <source>
        <dbReference type="Google" id="ProtNLM"/>
    </source>
</evidence>
<dbReference type="EMBL" id="FOFA01000002">
    <property type="protein sequence ID" value="SEQ00697.1"/>
    <property type="molecule type" value="Genomic_DNA"/>
</dbReference>
<evidence type="ECO:0000313" key="4">
    <source>
        <dbReference type="Proteomes" id="UP000198504"/>
    </source>
</evidence>
<gene>
    <name evidence="3" type="ORF">SAMN05421756_102214</name>
</gene>
<reference evidence="4" key="1">
    <citation type="submission" date="2016-10" db="EMBL/GenBank/DDBJ databases">
        <authorList>
            <person name="Varghese N."/>
            <person name="Submissions S."/>
        </authorList>
    </citation>
    <scope>NUCLEOTIDE SEQUENCE [LARGE SCALE GENOMIC DNA]</scope>
    <source>
        <strain evidence="4">CGMCC 4.6856</strain>
    </source>
</reference>
<feature type="transmembrane region" description="Helical" evidence="2">
    <location>
        <begin position="117"/>
        <end position="141"/>
    </location>
</feature>
<evidence type="ECO:0000313" key="3">
    <source>
        <dbReference type="EMBL" id="SEQ00697.1"/>
    </source>
</evidence>
<feature type="transmembrane region" description="Helical" evidence="2">
    <location>
        <begin position="90"/>
        <end position="111"/>
    </location>
</feature>
<dbReference type="STRING" id="1036181.SAMN05421756_102214"/>
<dbReference type="AlphaFoldDB" id="A0A1H9CI46"/>
<feature type="transmembrane region" description="Helical" evidence="2">
    <location>
        <begin position="65"/>
        <end position="83"/>
    </location>
</feature>
<sequence>MRGDSRTLLGVDRLTTLRAPLAVVALAALTLTALARVLLGLSQLVGSAGSTAVGAARLAPNASDAALTVLAGVLVAACALGPAVPALRRLATWGAVLAAVSVVATVAALALTDLEVAGWSLVWLVPDVAVPVVVGVGLLALARAPRSALDAGAAAPAALEAPPASETEAPPGAEPDPELQPAWTPDAAAGAVWRTAGEAASGAPAAGWGSSPAWSTGEDEAGWSFRRPGTPAATPLETSPETPSAGLSEDRPHDGPPART</sequence>
<protein>
    <recommendedName>
        <fullName evidence="5">Tryptophan-associated transmembrane protein (Trp_oprn_chp)</fullName>
    </recommendedName>
</protein>
<organism evidence="3 4">
    <name type="scientific">Microlunatus flavus</name>
    <dbReference type="NCBI Taxonomy" id="1036181"/>
    <lineage>
        <taxon>Bacteria</taxon>
        <taxon>Bacillati</taxon>
        <taxon>Actinomycetota</taxon>
        <taxon>Actinomycetes</taxon>
        <taxon>Propionibacteriales</taxon>
        <taxon>Propionibacteriaceae</taxon>
        <taxon>Microlunatus</taxon>
    </lineage>
</organism>
<dbReference type="Proteomes" id="UP000198504">
    <property type="component" value="Unassembled WGS sequence"/>
</dbReference>
<feature type="compositionally biased region" description="Low complexity" evidence="1">
    <location>
        <begin position="197"/>
        <end position="215"/>
    </location>
</feature>
<accession>A0A1H9CI46</accession>
<feature type="region of interest" description="Disordered" evidence="1">
    <location>
        <begin position="197"/>
        <end position="260"/>
    </location>
</feature>
<keyword evidence="4" id="KW-1185">Reference proteome</keyword>
<feature type="compositionally biased region" description="Low complexity" evidence="1">
    <location>
        <begin position="157"/>
        <end position="171"/>
    </location>
</feature>
<keyword evidence="2" id="KW-0812">Transmembrane</keyword>